<sequence length="292" mass="29707">MNEHNDRTGMQRRNLLSGVAAGGVGAILAGVGGIPTAARAQTAKPSDEDILNFALNFEYLGAELYLHALTGSGLSAADTGGVGTPGSVLGGRAVAFSTDVIRQGVSKLAEDEVAHVRTLRTRLGALAIARPAINISADWWTAIAVAAGVVPAGQRFDPYADELSFVKAAYALEDVCVTALAGALPMFTNPADVATAGAFLAVEAAQASAIRVVLGYTGQGAYTDAISNLRAQLSGAPDDIGTSVPGNTVNFVSSSNGQVFTRTPAQVLNIAYGGGAVAGFGFFPNRVNGAIR</sequence>
<proteinExistence type="predicted"/>
<dbReference type="PANTHER" id="PTHR31694:SF26">
    <property type="entry name" value="OS05G0151100 PROTEIN"/>
    <property type="match status" value="1"/>
</dbReference>
<evidence type="ECO:0000313" key="2">
    <source>
        <dbReference type="Proteomes" id="UP001524547"/>
    </source>
</evidence>
<dbReference type="RefSeq" id="WP_422920772.1">
    <property type="nucleotide sequence ID" value="NZ_JAMZEJ010000009.1"/>
</dbReference>
<dbReference type="EMBL" id="JAMZEJ010000009">
    <property type="protein sequence ID" value="MCQ8242014.1"/>
    <property type="molecule type" value="Genomic_DNA"/>
</dbReference>
<dbReference type="PANTHER" id="PTHR31694">
    <property type="entry name" value="DESICCATION-LIKE PROTEIN"/>
    <property type="match status" value="1"/>
</dbReference>
<protein>
    <submittedName>
        <fullName evidence="1">Ferritin-like domain-containing protein</fullName>
    </submittedName>
</protein>
<dbReference type="Pfam" id="PF13668">
    <property type="entry name" value="Ferritin_2"/>
    <property type="match status" value="1"/>
</dbReference>
<dbReference type="PROSITE" id="PS51318">
    <property type="entry name" value="TAT"/>
    <property type="match status" value="1"/>
</dbReference>
<accession>A0ABT1W091</accession>
<dbReference type="InterPro" id="IPR052965">
    <property type="entry name" value="Pigment-catalase-like"/>
</dbReference>
<reference evidence="1 2" key="1">
    <citation type="submission" date="2022-06" db="EMBL/GenBank/DDBJ databases">
        <title>Rhizosaccharibacter gen. nov. sp. nov. KSS12, endophytic bacteria isolated from sugarcane.</title>
        <authorList>
            <person name="Pitiwittayakul N."/>
        </authorList>
    </citation>
    <scope>NUCLEOTIDE SEQUENCE [LARGE SCALE GENOMIC DNA]</scope>
    <source>
        <strain evidence="1 2">KSS12</strain>
    </source>
</reference>
<comment type="caution">
    <text evidence="1">The sequence shown here is derived from an EMBL/GenBank/DDBJ whole genome shotgun (WGS) entry which is preliminary data.</text>
</comment>
<dbReference type="InterPro" id="IPR006311">
    <property type="entry name" value="TAT_signal"/>
</dbReference>
<keyword evidence="2" id="KW-1185">Reference proteome</keyword>
<name>A0ABT1W091_9PROT</name>
<organism evidence="1 2">
    <name type="scientific">Rhizosaccharibacter radicis</name>
    <dbReference type="NCBI Taxonomy" id="2782605"/>
    <lineage>
        <taxon>Bacteria</taxon>
        <taxon>Pseudomonadati</taxon>
        <taxon>Pseudomonadota</taxon>
        <taxon>Alphaproteobacteria</taxon>
        <taxon>Acetobacterales</taxon>
        <taxon>Acetobacteraceae</taxon>
        <taxon>Rhizosaccharibacter</taxon>
    </lineage>
</organism>
<gene>
    <name evidence="1" type="ORF">NFI88_14330</name>
</gene>
<dbReference type="Proteomes" id="UP001524547">
    <property type="component" value="Unassembled WGS sequence"/>
</dbReference>
<evidence type="ECO:0000313" key="1">
    <source>
        <dbReference type="EMBL" id="MCQ8242014.1"/>
    </source>
</evidence>